<keyword evidence="2" id="KW-1185">Reference proteome</keyword>
<dbReference type="EMBL" id="JBHFFA010000006">
    <property type="protein sequence ID" value="KAL2620342.1"/>
    <property type="molecule type" value="Genomic_DNA"/>
</dbReference>
<name>A0ABD1Y3X0_9MARC</name>
<accession>A0ABD1Y3X0</accession>
<dbReference type="AlphaFoldDB" id="A0ABD1Y3X0"/>
<comment type="caution">
    <text evidence="1">The sequence shown here is derived from an EMBL/GenBank/DDBJ whole genome shotgun (WGS) entry which is preliminary data.</text>
</comment>
<organism evidence="1 2">
    <name type="scientific">Riccia fluitans</name>
    <dbReference type="NCBI Taxonomy" id="41844"/>
    <lineage>
        <taxon>Eukaryota</taxon>
        <taxon>Viridiplantae</taxon>
        <taxon>Streptophyta</taxon>
        <taxon>Embryophyta</taxon>
        <taxon>Marchantiophyta</taxon>
        <taxon>Marchantiopsida</taxon>
        <taxon>Marchantiidae</taxon>
        <taxon>Marchantiales</taxon>
        <taxon>Ricciaceae</taxon>
        <taxon>Riccia</taxon>
    </lineage>
</organism>
<gene>
    <name evidence="1" type="ORF">R1flu_000547</name>
</gene>
<evidence type="ECO:0000313" key="2">
    <source>
        <dbReference type="Proteomes" id="UP001605036"/>
    </source>
</evidence>
<protein>
    <submittedName>
        <fullName evidence="1">Uncharacterized protein</fullName>
    </submittedName>
</protein>
<evidence type="ECO:0000313" key="1">
    <source>
        <dbReference type="EMBL" id="KAL2620342.1"/>
    </source>
</evidence>
<reference evidence="1 2" key="1">
    <citation type="submission" date="2024-09" db="EMBL/GenBank/DDBJ databases">
        <title>Chromosome-scale assembly of Riccia fluitans.</title>
        <authorList>
            <person name="Paukszto L."/>
            <person name="Sawicki J."/>
            <person name="Karawczyk K."/>
            <person name="Piernik-Szablinska J."/>
            <person name="Szczecinska M."/>
            <person name="Mazdziarz M."/>
        </authorList>
    </citation>
    <scope>NUCLEOTIDE SEQUENCE [LARGE SCALE GENOMIC DNA]</scope>
    <source>
        <strain evidence="1">Rf_01</strain>
        <tissue evidence="1">Aerial parts of the thallus</tissue>
    </source>
</reference>
<proteinExistence type="predicted"/>
<dbReference type="Proteomes" id="UP001605036">
    <property type="component" value="Unassembled WGS sequence"/>
</dbReference>
<sequence length="165" mass="18566">MSFYRGEYGRGYREGYNSKQLEYAGYDSNWMLGSGVQYCMIEHTLHGDIMTADTTAITIITAAAMGASIDLGAATVLVFEVQISGRSETGSRDLLPRLQDQDAGVFEKRRLRCVGKDLKPKKILKKVRKTIKASDYWSYWHYSEGVSAHHSGFVSLTSYAPRLRH</sequence>